<dbReference type="GO" id="GO:0008270">
    <property type="term" value="F:zinc ion binding"/>
    <property type="evidence" value="ECO:0007669"/>
    <property type="project" value="UniProtKB-KW"/>
</dbReference>
<evidence type="ECO:0000256" key="2">
    <source>
        <dbReference type="ARBA" id="ARBA00022723"/>
    </source>
</evidence>
<keyword evidence="6" id="KW-0805">Transcription regulation</keyword>
<evidence type="ECO:0000256" key="7">
    <source>
        <dbReference type="ARBA" id="ARBA00023163"/>
    </source>
</evidence>
<accession>A0A3Q3I9Z6</accession>
<dbReference type="InterPro" id="IPR050688">
    <property type="entry name" value="Zinc_finger/UBP_domain"/>
</dbReference>
<feature type="region of interest" description="Disordered" evidence="10">
    <location>
        <begin position="299"/>
        <end position="327"/>
    </location>
</feature>
<name>A0A3Q3I9Z6_MONAL</name>
<evidence type="ECO:0000256" key="1">
    <source>
        <dbReference type="ARBA" id="ARBA00004123"/>
    </source>
</evidence>
<sequence>MVMLSMKQRYRDISPVTLQVVGGAMSSSLYCGEVEGLSGGLVESFLVELYRCKLCQFTCGLKTAISSHLLLRHRPPTLTYLGEADRRGMAKGREEAGLQQGASPYHLDLNVESKQSDEDEEFLLYNMLDNMSPPTCDISTEGGLQVAHTCEVSTLFEEEEETSIFPLKGGSVDLSCPIAPHTTQEEMAQSAHLMSLGLCRISAAKPPAPAPTASCQSIQHLPPPADPPRLSENGTEAWKTSPSSRRRLPCLLCPLTLTTRRLLDVHVRSHREAGGFSCICCSWMADSWEELEPHWRSHCRRRRRRRRRRTRTREEQKQKEEKKEGEAPAWRPFSWPMCVRTFRNAASRNTHQHNGWRGRLTGGVGRKKVEHRAGLTSRCLTGSVQHVTEKKENTRRKKKKEEEGKEFEEMSAEIRDQMGLCCSLCHRKFSSKLTLRRHLGVHSGEKPFTCTHCSYSSRLKASLLQHLRTHTGEKPYRCAQCPYASIDRSSLLRHCRTHSQEKPYRCQHCDYSSIQKKSLDLHARRHHTGEAFPCQQCNYSSPDPQLLLRHVRRRHLATDVAADQTL</sequence>
<dbReference type="RefSeq" id="XP_020465999.1">
    <property type="nucleotide sequence ID" value="XM_020610343.1"/>
</dbReference>
<keyword evidence="3" id="KW-0677">Repeat</keyword>
<dbReference type="GeneID" id="109965923"/>
<dbReference type="Ensembl" id="ENSMALT00000000132.1">
    <property type="protein sequence ID" value="ENSMALP00000000108.1"/>
    <property type="gene ID" value="ENSMALG00000000152.1"/>
</dbReference>
<dbReference type="SUPFAM" id="SSF57667">
    <property type="entry name" value="beta-beta-alpha zinc fingers"/>
    <property type="match status" value="4"/>
</dbReference>
<dbReference type="Proteomes" id="UP000261600">
    <property type="component" value="Unplaced"/>
</dbReference>
<evidence type="ECO:0000313" key="12">
    <source>
        <dbReference type="Ensembl" id="ENSMALP00000000108.1"/>
    </source>
</evidence>
<dbReference type="RefSeq" id="XP_020466000.1">
    <property type="nucleotide sequence ID" value="XM_020610344.1"/>
</dbReference>
<evidence type="ECO:0000256" key="6">
    <source>
        <dbReference type="ARBA" id="ARBA00023015"/>
    </source>
</evidence>
<evidence type="ECO:0000256" key="8">
    <source>
        <dbReference type="ARBA" id="ARBA00023242"/>
    </source>
</evidence>
<feature type="domain" description="C2H2-type" evidence="11">
    <location>
        <begin position="504"/>
        <end position="532"/>
    </location>
</feature>
<dbReference type="SMART" id="SM00355">
    <property type="entry name" value="ZnF_C2H2"/>
    <property type="match status" value="8"/>
</dbReference>
<dbReference type="GO" id="GO:0005634">
    <property type="term" value="C:nucleus"/>
    <property type="evidence" value="ECO:0007669"/>
    <property type="project" value="UniProtKB-SubCell"/>
</dbReference>
<keyword evidence="5" id="KW-0862">Zinc</keyword>
<feature type="region of interest" description="Disordered" evidence="10">
    <location>
        <begin position="210"/>
        <end position="242"/>
    </location>
</feature>
<protein>
    <recommendedName>
        <fullName evidence="11">C2H2-type domain-containing protein</fullName>
    </recommendedName>
</protein>
<organism evidence="12 13">
    <name type="scientific">Monopterus albus</name>
    <name type="common">Swamp eel</name>
    <dbReference type="NCBI Taxonomy" id="43700"/>
    <lineage>
        <taxon>Eukaryota</taxon>
        <taxon>Metazoa</taxon>
        <taxon>Chordata</taxon>
        <taxon>Craniata</taxon>
        <taxon>Vertebrata</taxon>
        <taxon>Euteleostomi</taxon>
        <taxon>Actinopterygii</taxon>
        <taxon>Neopterygii</taxon>
        <taxon>Teleostei</taxon>
        <taxon>Neoteleostei</taxon>
        <taxon>Acanthomorphata</taxon>
        <taxon>Anabantaria</taxon>
        <taxon>Synbranchiformes</taxon>
        <taxon>Synbranchidae</taxon>
        <taxon>Monopterus</taxon>
    </lineage>
</organism>
<keyword evidence="4 9" id="KW-0863">Zinc-finger</keyword>
<evidence type="ECO:0000313" key="13">
    <source>
        <dbReference type="Proteomes" id="UP000261600"/>
    </source>
</evidence>
<keyword evidence="13" id="KW-1185">Reference proteome</keyword>
<reference evidence="12" key="2">
    <citation type="submission" date="2025-09" db="UniProtKB">
        <authorList>
            <consortium name="Ensembl"/>
        </authorList>
    </citation>
    <scope>IDENTIFICATION</scope>
</reference>
<evidence type="ECO:0000256" key="3">
    <source>
        <dbReference type="ARBA" id="ARBA00022737"/>
    </source>
</evidence>
<dbReference type="InterPro" id="IPR036236">
    <property type="entry name" value="Znf_C2H2_sf"/>
</dbReference>
<dbReference type="GO" id="GO:0045944">
    <property type="term" value="P:positive regulation of transcription by RNA polymerase II"/>
    <property type="evidence" value="ECO:0007669"/>
    <property type="project" value="TreeGrafter"/>
</dbReference>
<dbReference type="FunFam" id="3.30.160.60:FF:000834">
    <property type="entry name" value="Uncharacterized protein"/>
    <property type="match status" value="1"/>
</dbReference>
<feature type="domain" description="C2H2-type" evidence="11">
    <location>
        <begin position="448"/>
        <end position="475"/>
    </location>
</feature>
<feature type="domain" description="C2H2-type" evidence="11">
    <location>
        <begin position="476"/>
        <end position="503"/>
    </location>
</feature>
<dbReference type="InterPro" id="IPR013087">
    <property type="entry name" value="Znf_C2H2_type"/>
</dbReference>
<evidence type="ECO:0000256" key="10">
    <source>
        <dbReference type="SAM" id="MobiDB-lite"/>
    </source>
</evidence>
<dbReference type="FunFam" id="3.30.160.60:FF:000395">
    <property type="entry name" value="zinc finger protein 513"/>
    <property type="match status" value="1"/>
</dbReference>
<dbReference type="PANTHER" id="PTHR24403">
    <property type="entry name" value="ZINC FINGER PROTEIN"/>
    <property type="match status" value="1"/>
</dbReference>
<feature type="compositionally biased region" description="Basic and acidic residues" evidence="10">
    <location>
        <begin position="312"/>
        <end position="326"/>
    </location>
</feature>
<keyword evidence="2" id="KW-0479">Metal-binding</keyword>
<dbReference type="KEGG" id="malb:109965923"/>
<dbReference type="Gene3D" id="3.30.160.60">
    <property type="entry name" value="Classic Zinc Finger"/>
    <property type="match status" value="5"/>
</dbReference>
<evidence type="ECO:0000256" key="5">
    <source>
        <dbReference type="ARBA" id="ARBA00022833"/>
    </source>
</evidence>
<dbReference type="FunFam" id="3.30.160.60:FF:000702">
    <property type="entry name" value="Transcription factor E4F1 isoform 1"/>
    <property type="match status" value="1"/>
</dbReference>
<dbReference type="PANTHER" id="PTHR24403:SF43">
    <property type="entry name" value="ZINC FINGER PROTEIN 64"/>
    <property type="match status" value="1"/>
</dbReference>
<feature type="domain" description="C2H2-type" evidence="11">
    <location>
        <begin position="420"/>
        <end position="447"/>
    </location>
</feature>
<keyword evidence="7" id="KW-0804">Transcription</keyword>
<dbReference type="AlphaFoldDB" id="A0A3Q3I9Z6"/>
<reference evidence="12" key="1">
    <citation type="submission" date="2025-08" db="UniProtKB">
        <authorList>
            <consortium name="Ensembl"/>
        </authorList>
    </citation>
    <scope>IDENTIFICATION</scope>
</reference>
<comment type="subcellular location">
    <subcellularLocation>
        <location evidence="1">Nucleus</location>
    </subcellularLocation>
</comment>
<dbReference type="PROSITE" id="PS00028">
    <property type="entry name" value="ZINC_FINGER_C2H2_1"/>
    <property type="match status" value="2"/>
</dbReference>
<dbReference type="STRING" id="43700.ENSMALP00000000108"/>
<keyword evidence="8" id="KW-0539">Nucleus</keyword>
<evidence type="ECO:0000256" key="4">
    <source>
        <dbReference type="ARBA" id="ARBA00022771"/>
    </source>
</evidence>
<evidence type="ECO:0000259" key="11">
    <source>
        <dbReference type="PROSITE" id="PS50157"/>
    </source>
</evidence>
<evidence type="ECO:0000256" key="9">
    <source>
        <dbReference type="PROSITE-ProRule" id="PRU00042"/>
    </source>
</evidence>
<feature type="compositionally biased region" description="Basic residues" evidence="10">
    <location>
        <begin position="299"/>
        <end position="311"/>
    </location>
</feature>
<dbReference type="PROSITE" id="PS50157">
    <property type="entry name" value="ZINC_FINGER_C2H2_2"/>
    <property type="match status" value="4"/>
</dbReference>
<proteinExistence type="predicted"/>
<dbReference type="OrthoDB" id="6077919at2759"/>